<feature type="transmembrane region" description="Helical" evidence="1">
    <location>
        <begin position="64"/>
        <end position="92"/>
    </location>
</feature>
<organism evidence="2">
    <name type="scientific">Panicum hallii</name>
    <dbReference type="NCBI Taxonomy" id="206008"/>
    <lineage>
        <taxon>Eukaryota</taxon>
        <taxon>Viridiplantae</taxon>
        <taxon>Streptophyta</taxon>
        <taxon>Embryophyta</taxon>
        <taxon>Tracheophyta</taxon>
        <taxon>Spermatophyta</taxon>
        <taxon>Magnoliopsida</taxon>
        <taxon>Liliopsida</taxon>
        <taxon>Poales</taxon>
        <taxon>Poaceae</taxon>
        <taxon>PACMAD clade</taxon>
        <taxon>Panicoideae</taxon>
        <taxon>Panicodae</taxon>
        <taxon>Paniceae</taxon>
        <taxon>Panicinae</taxon>
        <taxon>Panicum</taxon>
        <taxon>Panicum sect. Panicum</taxon>
    </lineage>
</organism>
<dbReference type="Gramene" id="PVH36683">
    <property type="protein sequence ID" value="PVH36683"/>
    <property type="gene ID" value="PAHAL_6G142000"/>
</dbReference>
<gene>
    <name evidence="2" type="ORF">PAHAL_6G142000</name>
</gene>
<sequence>MPLTTASAPWPYAMRQARGEAWPAPSCAPGCSGPASSFLPREAGREGGREREIAKGKIKEERKYAGVALIVAGVFLYHVWSKLILAGIGQWYNRSRVQKHG</sequence>
<keyword evidence="1" id="KW-0472">Membrane</keyword>
<name>A0A2T8IG65_9POAL</name>
<evidence type="ECO:0000313" key="2">
    <source>
        <dbReference type="EMBL" id="PVH36683.1"/>
    </source>
</evidence>
<reference evidence="2" key="1">
    <citation type="submission" date="2018-04" db="EMBL/GenBank/DDBJ databases">
        <title>WGS assembly of Panicum hallii.</title>
        <authorList>
            <person name="Lovell J."/>
            <person name="Jenkins J."/>
            <person name="Lowry D."/>
            <person name="Mamidi S."/>
            <person name="Sreedasyam A."/>
            <person name="Weng X."/>
            <person name="Barry K."/>
            <person name="Bonette J."/>
            <person name="Campitelli B."/>
            <person name="Daum C."/>
            <person name="Gordon S."/>
            <person name="Gould B."/>
            <person name="Lipzen A."/>
            <person name="Macqueen A."/>
            <person name="Palacio-Mejia J."/>
            <person name="Plott C."/>
            <person name="Shakirov E."/>
            <person name="Shu S."/>
            <person name="Yoshinaga Y."/>
            <person name="Zane M."/>
            <person name="Rokhsar D."/>
            <person name="Grimwood J."/>
            <person name="Schmutz J."/>
            <person name="Juenger T."/>
        </authorList>
    </citation>
    <scope>NUCLEOTIDE SEQUENCE [LARGE SCALE GENOMIC DNA]</scope>
    <source>
        <strain evidence="2">FIL2</strain>
    </source>
</reference>
<proteinExistence type="predicted"/>
<dbReference type="EMBL" id="CM008051">
    <property type="protein sequence ID" value="PVH36683.1"/>
    <property type="molecule type" value="Genomic_DNA"/>
</dbReference>
<dbReference type="AlphaFoldDB" id="A0A2T8IG65"/>
<evidence type="ECO:0000256" key="1">
    <source>
        <dbReference type="SAM" id="Phobius"/>
    </source>
</evidence>
<protein>
    <submittedName>
        <fullName evidence="2">Uncharacterized protein</fullName>
    </submittedName>
</protein>
<dbReference type="Proteomes" id="UP000243499">
    <property type="component" value="Chromosome 6"/>
</dbReference>
<keyword evidence="1" id="KW-1133">Transmembrane helix</keyword>
<accession>A0A2T8IG65</accession>
<keyword evidence="1" id="KW-0812">Transmembrane</keyword>